<gene>
    <name evidence="7" type="ordered locus">Lbys_1325</name>
</gene>
<reference evidence="7 8" key="2">
    <citation type="journal article" date="2011" name="Stand. Genomic Sci.">
        <title>Complete genome sequence of Leadbetterella byssophila type strain (4M15).</title>
        <authorList>
            <person name="Abt B."/>
            <person name="Teshima H."/>
            <person name="Lucas S."/>
            <person name="Lapidus A."/>
            <person name="Del Rio T.G."/>
            <person name="Nolan M."/>
            <person name="Tice H."/>
            <person name="Cheng J.F."/>
            <person name="Pitluck S."/>
            <person name="Liolios K."/>
            <person name="Pagani I."/>
            <person name="Ivanova N."/>
            <person name="Mavromatis K."/>
            <person name="Pati A."/>
            <person name="Tapia R."/>
            <person name="Han C."/>
            <person name="Goodwin L."/>
            <person name="Chen A."/>
            <person name="Palaniappan K."/>
            <person name="Land M."/>
            <person name="Hauser L."/>
            <person name="Chang Y.J."/>
            <person name="Jeffries C.D."/>
            <person name="Rohde M."/>
            <person name="Goker M."/>
            <person name="Tindall B.J."/>
            <person name="Detter J.C."/>
            <person name="Woyke T."/>
            <person name="Bristow J."/>
            <person name="Eisen J.A."/>
            <person name="Markowitz V."/>
            <person name="Hugenholtz P."/>
            <person name="Klenk H.P."/>
            <person name="Kyrpides N.C."/>
        </authorList>
    </citation>
    <scope>NUCLEOTIDE SEQUENCE [LARGE SCALE GENOMIC DNA]</scope>
    <source>
        <strain evidence="8">DSM 17132 / JCM 16389 / KACC 11308 / NBRC 106382 / 4M15</strain>
    </source>
</reference>
<feature type="active site" description="Nucleophile" evidence="4">
    <location>
        <position position="72"/>
    </location>
</feature>
<dbReference type="HOGENOM" id="CLU_048897_0_0_10"/>
<dbReference type="InterPro" id="IPR027278">
    <property type="entry name" value="ACCD_DCysDesulf"/>
</dbReference>
<dbReference type="EMBL" id="CP002305">
    <property type="protein sequence ID" value="ADQ17044.1"/>
    <property type="molecule type" value="Genomic_DNA"/>
</dbReference>
<keyword evidence="8" id="KW-1185">Reference proteome</keyword>
<sequence length="289" mass="32663">MLDFESIIQIPTPLYELRDIKWEYLGLRVLVKRDDLTHPMLSGNKYRKLKYNLNYAKEQGFSRLLTFGGAYSNHLYAFAFACKYFGFEGAAIIRGEELDANSSPTLAYAFEQGVDLRFVSRSSYRDKEQFYDDKSYIIPEGGSNELALVGVEEIWSEIPEKADYILTACGTGGTLAGLLKGAPSGTEVIGVPVLKGGEFIKEEVERWLQKPFTLFTQYHFGGYAKHTPELLHFIQDFQTKYSIPLEQVYTGKMFYAFNDLAEKGYFKRGSTVVLLHTGGLQGRIPILAS</sequence>
<dbReference type="STRING" id="649349.Lbys_1325"/>
<evidence type="ECO:0000256" key="4">
    <source>
        <dbReference type="PIRSR" id="PIRSR006278-1"/>
    </source>
</evidence>
<evidence type="ECO:0000256" key="1">
    <source>
        <dbReference type="ARBA" id="ARBA00001933"/>
    </source>
</evidence>
<dbReference type="OrthoDB" id="9801249at2"/>
<protein>
    <submittedName>
        <fullName evidence="7">Pyridoxal-5'-phosphate-dependent protein beta subunit</fullName>
    </submittedName>
</protein>
<evidence type="ECO:0000256" key="5">
    <source>
        <dbReference type="PIRSR" id="PIRSR006278-2"/>
    </source>
</evidence>
<dbReference type="PANTHER" id="PTHR43780">
    <property type="entry name" value="1-AMINOCYCLOPROPANE-1-CARBOXYLATE DEAMINASE-RELATED"/>
    <property type="match status" value="1"/>
</dbReference>
<comment type="cofactor">
    <cofactor evidence="1">
        <name>pyridoxal 5'-phosphate</name>
        <dbReference type="ChEBI" id="CHEBI:597326"/>
    </cofactor>
</comment>
<keyword evidence="3 5" id="KW-0663">Pyridoxal phosphate</keyword>
<dbReference type="InterPro" id="IPR036052">
    <property type="entry name" value="TrpB-like_PALP_sf"/>
</dbReference>
<dbReference type="Proteomes" id="UP000007435">
    <property type="component" value="Chromosome"/>
</dbReference>
<dbReference type="KEGG" id="lby:Lbys_1325"/>
<dbReference type="SUPFAM" id="SSF53686">
    <property type="entry name" value="Tryptophan synthase beta subunit-like PLP-dependent enzymes"/>
    <property type="match status" value="1"/>
</dbReference>
<dbReference type="Gene3D" id="3.40.50.1100">
    <property type="match status" value="2"/>
</dbReference>
<dbReference type="AlphaFoldDB" id="E4RVI0"/>
<evidence type="ECO:0000256" key="3">
    <source>
        <dbReference type="ARBA" id="ARBA00022898"/>
    </source>
</evidence>
<organism evidence="7 8">
    <name type="scientific">Leadbetterella byssophila (strain DSM 17132 / JCM 16389 / KACC 11308 / NBRC 106382 / 4M15)</name>
    <dbReference type="NCBI Taxonomy" id="649349"/>
    <lineage>
        <taxon>Bacteria</taxon>
        <taxon>Pseudomonadati</taxon>
        <taxon>Bacteroidota</taxon>
        <taxon>Cytophagia</taxon>
        <taxon>Cytophagales</taxon>
        <taxon>Leadbetterellaceae</taxon>
        <taxon>Leadbetterella</taxon>
    </lineage>
</organism>
<dbReference type="PANTHER" id="PTHR43780:SF2">
    <property type="entry name" value="1-AMINOCYCLOPROPANE-1-CARBOXYLATE DEAMINASE-RELATED"/>
    <property type="match status" value="1"/>
</dbReference>
<evidence type="ECO:0000313" key="8">
    <source>
        <dbReference type="Proteomes" id="UP000007435"/>
    </source>
</evidence>
<accession>E4RVI0</accession>
<reference key="1">
    <citation type="submission" date="2010-11" db="EMBL/GenBank/DDBJ databases">
        <title>The complete genome of Leadbetterella byssophila DSM 17132.</title>
        <authorList>
            <consortium name="US DOE Joint Genome Institute (JGI-PGF)"/>
            <person name="Lucas S."/>
            <person name="Copeland A."/>
            <person name="Lapidus A."/>
            <person name="Glavina del Rio T."/>
            <person name="Dalin E."/>
            <person name="Tice H."/>
            <person name="Bruce D."/>
            <person name="Goodwin L."/>
            <person name="Pitluck S."/>
            <person name="Kyrpides N."/>
            <person name="Mavromatis K."/>
            <person name="Ivanova N."/>
            <person name="Teshima H."/>
            <person name="Brettin T."/>
            <person name="Detter J.C."/>
            <person name="Han C."/>
            <person name="Tapia R."/>
            <person name="Land M."/>
            <person name="Hauser L."/>
            <person name="Markowitz V."/>
            <person name="Cheng J.-F."/>
            <person name="Hugenholtz P."/>
            <person name="Woyke T."/>
            <person name="Wu D."/>
            <person name="Tindall B."/>
            <person name="Pomrenke H.G."/>
            <person name="Brambilla E."/>
            <person name="Klenk H.-P."/>
            <person name="Eisen J.A."/>
        </authorList>
    </citation>
    <scope>NUCLEOTIDE SEQUENCE [LARGE SCALE GENOMIC DNA]</scope>
    <source>
        <strain>DSM 17132</strain>
    </source>
</reference>
<proteinExistence type="inferred from homology"/>
<feature type="domain" description="Tryptophan synthase beta chain-like PALP" evidence="6">
    <location>
        <begin position="10"/>
        <end position="278"/>
    </location>
</feature>
<dbReference type="GO" id="GO:0019148">
    <property type="term" value="F:D-cysteine desulfhydrase activity"/>
    <property type="evidence" value="ECO:0007669"/>
    <property type="project" value="TreeGrafter"/>
</dbReference>
<evidence type="ECO:0000313" key="7">
    <source>
        <dbReference type="EMBL" id="ADQ17044.1"/>
    </source>
</evidence>
<dbReference type="eggNOG" id="COG2515">
    <property type="taxonomic scope" value="Bacteria"/>
</dbReference>
<name>E4RVI0_LEAB4</name>
<evidence type="ECO:0000259" key="6">
    <source>
        <dbReference type="Pfam" id="PF00291"/>
    </source>
</evidence>
<dbReference type="PIRSF" id="PIRSF006278">
    <property type="entry name" value="ACCD_DCysDesulf"/>
    <property type="match status" value="1"/>
</dbReference>
<dbReference type="Pfam" id="PF00291">
    <property type="entry name" value="PALP"/>
    <property type="match status" value="1"/>
</dbReference>
<dbReference type="InterPro" id="IPR001926">
    <property type="entry name" value="TrpB-like_PALP"/>
</dbReference>
<dbReference type="RefSeq" id="WP_013408093.1">
    <property type="nucleotide sequence ID" value="NC_014655.1"/>
</dbReference>
<evidence type="ECO:0000256" key="2">
    <source>
        <dbReference type="ARBA" id="ARBA00008639"/>
    </source>
</evidence>
<comment type="similarity">
    <text evidence="2">Belongs to the ACC deaminase/D-cysteine desulfhydrase family.</text>
</comment>
<feature type="modified residue" description="N6-(pyridoxal phosphate)lysine" evidence="5">
    <location>
        <position position="45"/>
    </location>
</feature>